<sequence>MNKEEQEIFAKIQRQLGTPIEQEIDVDEIFDYRIDIEDADEFCSKGKGHTLYSYTWAEPITEEEYYRIHVDYTPMKLDDISPVEYCKKEDILSSDEASVIDIDPSSIYDYIPKDEKIVMQQSFNEFCEKTLDETLTTLNKMVDLVNRSLPSKAKPFIPYTKNDGYAIMLYFEDNGTYYIYSIGEESIKGDREYDDEGNFYLSGMTDREKYKESEVRRAKMKFHRALTEFRMSLNLPDKNKINGIAHHKDSMALIEEMLKSDNIDPNIKGSKLNDKVAYYYDIVEPEGKRGYMHVTKKEIKDLILASI</sequence>
<protein>
    <submittedName>
        <fullName evidence="1">Uncharacterized protein</fullName>
    </submittedName>
</protein>
<evidence type="ECO:0000313" key="2">
    <source>
        <dbReference type="Proteomes" id="UP000219563"/>
    </source>
</evidence>
<dbReference type="RefSeq" id="WP_097077294.1">
    <property type="nucleotide sequence ID" value="NZ_OBMR01000016.1"/>
</dbReference>
<organism evidence="1 2">
    <name type="scientific">Pseudobutyrivibrio ruminis DSM 9787</name>
    <dbReference type="NCBI Taxonomy" id="1123011"/>
    <lineage>
        <taxon>Bacteria</taxon>
        <taxon>Bacillati</taxon>
        <taxon>Bacillota</taxon>
        <taxon>Clostridia</taxon>
        <taxon>Lachnospirales</taxon>
        <taxon>Lachnospiraceae</taxon>
        <taxon>Pseudobutyrivibrio</taxon>
    </lineage>
</organism>
<reference evidence="1 2" key="1">
    <citation type="submission" date="2017-08" db="EMBL/GenBank/DDBJ databases">
        <authorList>
            <person name="de Groot N.N."/>
        </authorList>
    </citation>
    <scope>NUCLEOTIDE SEQUENCE [LARGE SCALE GENOMIC DNA]</scope>
    <source>
        <strain evidence="1 2">DSM 9787</strain>
    </source>
</reference>
<proteinExistence type="predicted"/>
<evidence type="ECO:0000313" key="1">
    <source>
        <dbReference type="EMBL" id="SOC17841.1"/>
    </source>
</evidence>
<name>A0A285T8J2_9FIRM</name>
<accession>A0A285T8J2</accession>
<dbReference type="Proteomes" id="UP000219563">
    <property type="component" value="Unassembled WGS sequence"/>
</dbReference>
<dbReference type="EMBL" id="OBMR01000016">
    <property type="protein sequence ID" value="SOC17841.1"/>
    <property type="molecule type" value="Genomic_DNA"/>
</dbReference>
<gene>
    <name evidence="1" type="ORF">SAMN02910411_0540</name>
</gene>
<dbReference type="AlphaFoldDB" id="A0A285T8J2"/>